<dbReference type="AlphaFoldDB" id="A0A0M3QYA1"/>
<organism evidence="1 2">
    <name type="scientific">Drosophila busckii</name>
    <name type="common">Fruit fly</name>
    <dbReference type="NCBI Taxonomy" id="30019"/>
    <lineage>
        <taxon>Eukaryota</taxon>
        <taxon>Metazoa</taxon>
        <taxon>Ecdysozoa</taxon>
        <taxon>Arthropoda</taxon>
        <taxon>Hexapoda</taxon>
        <taxon>Insecta</taxon>
        <taxon>Pterygota</taxon>
        <taxon>Neoptera</taxon>
        <taxon>Endopterygota</taxon>
        <taxon>Diptera</taxon>
        <taxon>Brachycera</taxon>
        <taxon>Muscomorpha</taxon>
        <taxon>Ephydroidea</taxon>
        <taxon>Drosophilidae</taxon>
        <taxon>Drosophila</taxon>
    </lineage>
</organism>
<reference evidence="1 2" key="1">
    <citation type="submission" date="2015-08" db="EMBL/GenBank/DDBJ databases">
        <title>Ancestral chromatin configuration constrains chromatin evolution on differentiating sex chromosomes in Drosophila.</title>
        <authorList>
            <person name="Zhou Q."/>
            <person name="Bachtrog D."/>
        </authorList>
    </citation>
    <scope>NUCLEOTIDE SEQUENCE [LARGE SCALE GENOMIC DNA]</scope>
    <source>
        <tissue evidence="1">Whole larvae</tissue>
    </source>
</reference>
<dbReference type="EMBL" id="CP012526">
    <property type="protein sequence ID" value="ALC47259.1"/>
    <property type="molecule type" value="Genomic_DNA"/>
</dbReference>
<gene>
    <name evidence="1" type="ORF">Dbus_chr3Rg2009</name>
</gene>
<name>A0A0M3QYA1_DROBS</name>
<evidence type="ECO:0000313" key="2">
    <source>
        <dbReference type="Proteomes" id="UP000494163"/>
    </source>
</evidence>
<dbReference type="Proteomes" id="UP000494163">
    <property type="component" value="Chromosome 3R"/>
</dbReference>
<dbReference type="OrthoDB" id="10023262at2759"/>
<proteinExistence type="predicted"/>
<accession>A0A0M3QYA1</accession>
<dbReference type="OMA" id="EVWLQMP"/>
<keyword evidence="2" id="KW-1185">Reference proteome</keyword>
<evidence type="ECO:0000313" key="1">
    <source>
        <dbReference type="EMBL" id="ALC47259.1"/>
    </source>
</evidence>
<protein>
    <submittedName>
        <fullName evidence="1">CG10139</fullName>
    </submittedName>
</protein>
<sequence length="231" mass="26426">MKRYKQKLREVWLQMPEFRPWLRRDPEDSYRAHCRFCKCGVNTKISDLRAHAQTKKHIKRDGGSTVTVKRSDSFNDNEDEYVEIDHATADADADYKVLPIKRVKLGSYKQNANKLVDDKSGVRASTSGPDYEAIIESLALYEPEQVIFNSESHMDEHQHEEEMTSPTNIDEEIITNAVTTAINNMKDTSQVFGDFVADRLRRLTEGTAEYAKDKIMEIILESGALDKANGH</sequence>